<dbReference type="SUPFAM" id="SSF49764">
    <property type="entry name" value="HSP20-like chaperones"/>
    <property type="match status" value="1"/>
</dbReference>
<comment type="caution">
    <text evidence="6">The sequence shown here is derived from an EMBL/GenBank/DDBJ whole genome shotgun (WGS) entry which is preliminary data.</text>
</comment>
<feature type="domain" description="CS" evidence="5">
    <location>
        <begin position="51"/>
        <end position="157"/>
    </location>
</feature>
<dbReference type="CDD" id="cd06464">
    <property type="entry name" value="ACD_sHsps-like"/>
    <property type="match status" value="1"/>
</dbReference>
<dbReference type="Pfam" id="PF00011">
    <property type="entry name" value="HSP20"/>
    <property type="match status" value="1"/>
</dbReference>
<organism evidence="6 7">
    <name type="scientific">Lunasporangiospora selenospora</name>
    <dbReference type="NCBI Taxonomy" id="979761"/>
    <lineage>
        <taxon>Eukaryota</taxon>
        <taxon>Fungi</taxon>
        <taxon>Fungi incertae sedis</taxon>
        <taxon>Mucoromycota</taxon>
        <taxon>Mortierellomycotina</taxon>
        <taxon>Mortierellomycetes</taxon>
        <taxon>Mortierellales</taxon>
        <taxon>Mortierellaceae</taxon>
        <taxon>Lunasporangiospora</taxon>
    </lineage>
</organism>
<feature type="domain" description="SHSP" evidence="4">
    <location>
        <begin position="47"/>
        <end position="157"/>
    </location>
</feature>
<proteinExistence type="inferred from homology"/>
<evidence type="ECO:0000256" key="3">
    <source>
        <dbReference type="RuleBase" id="RU003616"/>
    </source>
</evidence>
<dbReference type="InterPro" id="IPR007052">
    <property type="entry name" value="CS_dom"/>
</dbReference>
<keyword evidence="7" id="KW-1185">Reference proteome</keyword>
<accession>A0A9P6FZ34</accession>
<dbReference type="Proteomes" id="UP000780801">
    <property type="component" value="Unassembled WGS sequence"/>
</dbReference>
<dbReference type="AlphaFoldDB" id="A0A9P6FZ34"/>
<dbReference type="PROSITE" id="PS01031">
    <property type="entry name" value="SHSP"/>
    <property type="match status" value="1"/>
</dbReference>
<evidence type="ECO:0000259" key="4">
    <source>
        <dbReference type="PROSITE" id="PS01031"/>
    </source>
</evidence>
<dbReference type="Gene3D" id="2.60.40.790">
    <property type="match status" value="1"/>
</dbReference>
<keyword evidence="1" id="KW-0346">Stress response</keyword>
<dbReference type="OrthoDB" id="1431247at2759"/>
<evidence type="ECO:0008006" key="8">
    <source>
        <dbReference type="Google" id="ProtNLM"/>
    </source>
</evidence>
<dbReference type="InterPro" id="IPR002068">
    <property type="entry name" value="A-crystallin/Hsp20_dom"/>
</dbReference>
<evidence type="ECO:0000313" key="7">
    <source>
        <dbReference type="Proteomes" id="UP000780801"/>
    </source>
</evidence>
<dbReference type="EMBL" id="JAABOA010000577">
    <property type="protein sequence ID" value="KAF9583831.1"/>
    <property type="molecule type" value="Genomic_DNA"/>
</dbReference>
<sequence length="157" mass="17685">MTTINWTGYDPMDRFERSMNQTFDRYGDHGQVVHRGPRSSRGNSQLTNMGSINPAVDVYETAKGWDIHVELPGVQKEDIKITASDKAITLSAESKFSQEYNHDNVRCQERRFGTFSRTIPLPDSVDCEKVSASFKDGVLGLFLPKGDVTEPRKINIS</sequence>
<protein>
    <recommendedName>
        <fullName evidence="8">HSP20 family protein</fullName>
    </recommendedName>
</protein>
<name>A0A9P6FZ34_9FUNG</name>
<dbReference type="PROSITE" id="PS51203">
    <property type="entry name" value="CS"/>
    <property type="match status" value="1"/>
</dbReference>
<evidence type="ECO:0000313" key="6">
    <source>
        <dbReference type="EMBL" id="KAF9583831.1"/>
    </source>
</evidence>
<dbReference type="InterPro" id="IPR008978">
    <property type="entry name" value="HSP20-like_chaperone"/>
</dbReference>
<gene>
    <name evidence="6" type="ORF">BGW38_008387</name>
</gene>
<evidence type="ECO:0000256" key="1">
    <source>
        <dbReference type="ARBA" id="ARBA00023016"/>
    </source>
</evidence>
<evidence type="ECO:0000259" key="5">
    <source>
        <dbReference type="PROSITE" id="PS51203"/>
    </source>
</evidence>
<comment type="similarity">
    <text evidence="2 3">Belongs to the small heat shock protein (HSP20) family.</text>
</comment>
<evidence type="ECO:0000256" key="2">
    <source>
        <dbReference type="PROSITE-ProRule" id="PRU00285"/>
    </source>
</evidence>
<dbReference type="InterPro" id="IPR031107">
    <property type="entry name" value="Small_HSP"/>
</dbReference>
<reference evidence="6" key="1">
    <citation type="journal article" date="2020" name="Fungal Divers.">
        <title>Resolving the Mortierellaceae phylogeny through synthesis of multi-gene phylogenetics and phylogenomics.</title>
        <authorList>
            <person name="Vandepol N."/>
            <person name="Liber J."/>
            <person name="Desiro A."/>
            <person name="Na H."/>
            <person name="Kennedy M."/>
            <person name="Barry K."/>
            <person name="Grigoriev I.V."/>
            <person name="Miller A.N."/>
            <person name="O'Donnell K."/>
            <person name="Stajich J.E."/>
            <person name="Bonito G."/>
        </authorList>
    </citation>
    <scope>NUCLEOTIDE SEQUENCE</scope>
    <source>
        <strain evidence="6">KOD1015</strain>
    </source>
</reference>
<dbReference type="PANTHER" id="PTHR11527">
    <property type="entry name" value="HEAT-SHOCK PROTEIN 20 FAMILY MEMBER"/>
    <property type="match status" value="1"/>
</dbReference>